<gene>
    <name evidence="2" type="ORF">UFOPK1358_01739</name>
</gene>
<dbReference type="AlphaFoldDB" id="A0A6J6CNU3"/>
<feature type="region of interest" description="Disordered" evidence="1">
    <location>
        <begin position="1"/>
        <end position="25"/>
    </location>
</feature>
<dbReference type="EMBL" id="CAEZSF010000222">
    <property type="protein sequence ID" value="CAB4552896.1"/>
    <property type="molecule type" value="Genomic_DNA"/>
</dbReference>
<accession>A0A6J6CNU3</accession>
<reference evidence="2" key="1">
    <citation type="submission" date="2020-05" db="EMBL/GenBank/DDBJ databases">
        <authorList>
            <person name="Chiriac C."/>
            <person name="Salcher M."/>
            <person name="Ghai R."/>
            <person name="Kavagutti S V."/>
        </authorList>
    </citation>
    <scope>NUCLEOTIDE SEQUENCE</scope>
</reference>
<evidence type="ECO:0000313" key="2">
    <source>
        <dbReference type="EMBL" id="CAB4552896.1"/>
    </source>
</evidence>
<evidence type="ECO:0000256" key="1">
    <source>
        <dbReference type="SAM" id="MobiDB-lite"/>
    </source>
</evidence>
<organism evidence="2">
    <name type="scientific">freshwater metagenome</name>
    <dbReference type="NCBI Taxonomy" id="449393"/>
    <lineage>
        <taxon>unclassified sequences</taxon>
        <taxon>metagenomes</taxon>
        <taxon>ecological metagenomes</taxon>
    </lineage>
</organism>
<name>A0A6J6CNU3_9ZZZZ</name>
<protein>
    <submittedName>
        <fullName evidence="2">Unannotated protein</fullName>
    </submittedName>
</protein>
<proteinExistence type="predicted"/>
<sequence length="257" mass="27334">MQAQFLAEDAQNRSPQTEGRLERASNERLSALATGIARTPQEQLEPLLLASLEEGLSPEDLADTLALLRAAAFSVTSSGQNSSHSDHNQADYKQVEQVEHVALRACIAADAVRLCMATTLPLSLRYELALAAPTSPAAGILAPLAELWVPPFDSSGLADTLLALGEADPEASAEAATAIDPLDHESTDTAWCAIRRATASDCSLRMQRLVQVTALERGFRASSHPAKIWFLSAAARTAANSRLHRGALAELAEDTLS</sequence>